<dbReference type="SUPFAM" id="SSF103486">
    <property type="entry name" value="V-type ATP synthase subunit C"/>
    <property type="match status" value="1"/>
</dbReference>
<evidence type="ECO:0000313" key="5">
    <source>
        <dbReference type="Proteomes" id="UP000441925"/>
    </source>
</evidence>
<accession>A0A6N7VQ76</accession>
<dbReference type="InterPro" id="IPR036079">
    <property type="entry name" value="ATPase_csu/dsu_sf"/>
</dbReference>
<proteinExistence type="inferred from homology"/>
<evidence type="ECO:0000256" key="3">
    <source>
        <dbReference type="ARBA" id="ARBA00023065"/>
    </source>
</evidence>
<dbReference type="AlphaFoldDB" id="A0A6N7VQ76"/>
<dbReference type="GO" id="GO:0046961">
    <property type="term" value="F:proton-transporting ATPase activity, rotational mechanism"/>
    <property type="evidence" value="ECO:0007669"/>
    <property type="project" value="InterPro"/>
</dbReference>
<sequence>MKSYVVKAKAKLGKLPDKTIRRDLLYEDDTDRKLDIIKSFYPEISSLTSKSDLEIGLENHLYDNLYSFLKFIKGEEKEFFIKYISRYEISILQLIIQALLNNHIKDSLEIIKENKFSKAFDIKEDYDFEDFVLKSNNTRYYRSLFPFLNENVDRSSLIFLSSNSLNKFYYRDLLEEISKFSKNERDELRDFIGKKIDIFNIEMLYRLIRFFDINSNEMFNYLIEGGKYLKSDDLIKLSNMNLINFKDFIIGSQYKDLFLTSKTFYKAKEDYLSKLSKKLANSKYDLLKLIYIVDMIDISNRNLISLLELDESFDKDEKKKYIIER</sequence>
<dbReference type="RefSeq" id="WP_154538849.1">
    <property type="nucleotide sequence ID" value="NZ_JAXDSU010000089.1"/>
</dbReference>
<dbReference type="EMBL" id="VULQ01000001">
    <property type="protein sequence ID" value="MSS76996.1"/>
    <property type="molecule type" value="Genomic_DNA"/>
</dbReference>
<evidence type="ECO:0000313" key="4">
    <source>
        <dbReference type="EMBL" id="MSS76996.1"/>
    </source>
</evidence>
<keyword evidence="2" id="KW-0813">Transport</keyword>
<comment type="caution">
    <text evidence="4">The sequence shown here is derived from an EMBL/GenBank/DDBJ whole genome shotgun (WGS) entry which is preliminary data.</text>
</comment>
<dbReference type="Gene3D" id="1.20.1690.10">
    <property type="entry name" value="V-type ATP synthase subunit C domain"/>
    <property type="match status" value="2"/>
</dbReference>
<gene>
    <name evidence="4" type="ORF">FYJ26_00850</name>
</gene>
<reference evidence="4 5" key="1">
    <citation type="submission" date="2019-08" db="EMBL/GenBank/DDBJ databases">
        <title>In-depth cultivation of the pig gut microbiome towards novel bacterial diversity and tailored functional studies.</title>
        <authorList>
            <person name="Wylensek D."/>
            <person name="Hitch T.C.A."/>
            <person name="Clavel T."/>
        </authorList>
    </citation>
    <scope>NUCLEOTIDE SEQUENCE [LARGE SCALE GENOMIC DNA]</scope>
    <source>
        <strain evidence="4 5">WCA-380-WT-2B</strain>
    </source>
</reference>
<keyword evidence="3" id="KW-0406">Ion transport</keyword>
<protein>
    <submittedName>
        <fullName evidence="4">V-type ATPase subunit</fullName>
    </submittedName>
</protein>
<dbReference type="InterPro" id="IPR044911">
    <property type="entry name" value="V-type_ATPase_csu/dsu_dom_3"/>
</dbReference>
<organism evidence="4 5">
    <name type="scientific">Anaerococcus porci</name>
    <dbReference type="NCBI Taxonomy" id="2652269"/>
    <lineage>
        <taxon>Bacteria</taxon>
        <taxon>Bacillati</taxon>
        <taxon>Bacillota</taxon>
        <taxon>Tissierellia</taxon>
        <taxon>Tissierellales</taxon>
        <taxon>Peptoniphilaceae</taxon>
        <taxon>Anaerococcus</taxon>
    </lineage>
</organism>
<dbReference type="InterPro" id="IPR002843">
    <property type="entry name" value="ATPase_V0-cplx_csu/dsu"/>
</dbReference>
<name>A0A6N7VQ76_9FIRM</name>
<comment type="similarity">
    <text evidence="1">Belongs to the V-ATPase V0D/AC39 subunit family.</text>
</comment>
<dbReference type="Proteomes" id="UP000441925">
    <property type="component" value="Unassembled WGS sequence"/>
</dbReference>
<dbReference type="Pfam" id="PF01992">
    <property type="entry name" value="vATP-synt_AC39"/>
    <property type="match status" value="1"/>
</dbReference>
<keyword evidence="5" id="KW-1185">Reference proteome</keyword>
<evidence type="ECO:0000256" key="1">
    <source>
        <dbReference type="ARBA" id="ARBA00006709"/>
    </source>
</evidence>
<dbReference type="Gene3D" id="1.10.132.50">
    <property type="entry name" value="ATP synthase (C/AC39) subunit, domain 3"/>
    <property type="match status" value="1"/>
</dbReference>
<dbReference type="InterPro" id="IPR035067">
    <property type="entry name" value="V-type_ATPase_csu/dsu"/>
</dbReference>
<evidence type="ECO:0000256" key="2">
    <source>
        <dbReference type="ARBA" id="ARBA00022448"/>
    </source>
</evidence>